<dbReference type="PANTHER" id="PTHR21011:SF1">
    <property type="entry name" value="SMALL RIBOSOMAL SUBUNIT PROTEIN BS6M"/>
    <property type="match status" value="1"/>
</dbReference>
<comment type="similarity">
    <text evidence="1">Belongs to the bacterial ribosomal protein bS6 family.</text>
</comment>
<dbReference type="PANTHER" id="PTHR21011">
    <property type="entry name" value="MITOCHONDRIAL 28S RIBOSOMAL PROTEIN S6"/>
    <property type="match status" value="1"/>
</dbReference>
<dbReference type="OrthoDB" id="10259681at2759"/>
<evidence type="ECO:0000313" key="3">
    <source>
        <dbReference type="Proteomes" id="UP000095751"/>
    </source>
</evidence>
<evidence type="ECO:0008006" key="4">
    <source>
        <dbReference type="Google" id="ProtNLM"/>
    </source>
</evidence>
<proteinExistence type="inferred from homology"/>
<evidence type="ECO:0000256" key="1">
    <source>
        <dbReference type="ARBA" id="ARBA00009512"/>
    </source>
</evidence>
<dbReference type="Pfam" id="PF01250">
    <property type="entry name" value="Ribosomal_S6"/>
    <property type="match status" value="1"/>
</dbReference>
<dbReference type="GO" id="GO:0006412">
    <property type="term" value="P:translation"/>
    <property type="evidence" value="ECO:0007669"/>
    <property type="project" value="InterPro"/>
</dbReference>
<dbReference type="Proteomes" id="UP000095751">
    <property type="component" value="Unassembled WGS sequence"/>
</dbReference>
<organism evidence="2 3">
    <name type="scientific">Fragilariopsis cylindrus CCMP1102</name>
    <dbReference type="NCBI Taxonomy" id="635003"/>
    <lineage>
        <taxon>Eukaryota</taxon>
        <taxon>Sar</taxon>
        <taxon>Stramenopiles</taxon>
        <taxon>Ochrophyta</taxon>
        <taxon>Bacillariophyta</taxon>
        <taxon>Bacillariophyceae</taxon>
        <taxon>Bacillariophycidae</taxon>
        <taxon>Bacillariales</taxon>
        <taxon>Bacillariaceae</taxon>
        <taxon>Fragilariopsis</taxon>
    </lineage>
</organism>
<dbReference type="KEGG" id="fcy:FRACYDRAFT_235364"/>
<sequence length="172" mass="19673">MVFYECVLSTKHTTHFKALTALMKQVSLKVVENGGIVRSIQNHGLRTFPHRFKAKYPDYLTQQRYYEQGRFISIYYDSNPTTLKQVETVLTMNDQVLRVTHLKSRSKLDWINYKHEKNPYVQRVLKADRDAVLENNQKAEEIASISTAAAAAAGTSTSDNIDTVIDNMKVDS</sequence>
<dbReference type="GO" id="GO:0005737">
    <property type="term" value="C:cytoplasm"/>
    <property type="evidence" value="ECO:0007669"/>
    <property type="project" value="UniProtKB-ARBA"/>
</dbReference>
<evidence type="ECO:0000313" key="2">
    <source>
        <dbReference type="EMBL" id="OEU19317.1"/>
    </source>
</evidence>
<dbReference type="GO" id="GO:0003735">
    <property type="term" value="F:structural constituent of ribosome"/>
    <property type="evidence" value="ECO:0007669"/>
    <property type="project" value="InterPro"/>
</dbReference>
<dbReference type="InterPro" id="IPR000529">
    <property type="entry name" value="Ribosomal_bS6"/>
</dbReference>
<reference evidence="2 3" key="1">
    <citation type="submission" date="2016-09" db="EMBL/GenBank/DDBJ databases">
        <title>Extensive genetic diversity and differential bi-allelic expression allows diatom success in the polar Southern Ocean.</title>
        <authorList>
            <consortium name="DOE Joint Genome Institute"/>
            <person name="Mock T."/>
            <person name="Otillar R.P."/>
            <person name="Strauss J."/>
            <person name="Dupont C."/>
            <person name="Frickenhaus S."/>
            <person name="Maumus F."/>
            <person name="Mcmullan M."/>
            <person name="Sanges R."/>
            <person name="Schmutz J."/>
            <person name="Toseland A."/>
            <person name="Valas R."/>
            <person name="Veluchamy A."/>
            <person name="Ward B.J."/>
            <person name="Allen A."/>
            <person name="Barry K."/>
            <person name="Falciatore A."/>
            <person name="Ferrante M."/>
            <person name="Fortunato A.E."/>
            <person name="Gloeckner G."/>
            <person name="Gruber A."/>
            <person name="Hipkin R."/>
            <person name="Janech M."/>
            <person name="Kroth P."/>
            <person name="Leese F."/>
            <person name="Lindquist E."/>
            <person name="Lyon B.R."/>
            <person name="Martin J."/>
            <person name="Mayer C."/>
            <person name="Parker M."/>
            <person name="Quesneville H."/>
            <person name="Raymond J."/>
            <person name="Uhlig C."/>
            <person name="Valentin K.U."/>
            <person name="Worden A.Z."/>
            <person name="Armbrust E.V."/>
            <person name="Bowler C."/>
            <person name="Green B."/>
            <person name="Moulton V."/>
            <person name="Van Oosterhout C."/>
            <person name="Grigoriev I."/>
        </authorList>
    </citation>
    <scope>NUCLEOTIDE SEQUENCE [LARGE SCALE GENOMIC DNA]</scope>
    <source>
        <strain evidence="2 3">CCMP1102</strain>
    </source>
</reference>
<protein>
    <recommendedName>
        <fullName evidence="4">Ribosomal protein S6</fullName>
    </recommendedName>
</protein>
<dbReference type="InterPro" id="IPR014717">
    <property type="entry name" value="Transl_elong_EF1B/ribsomal_bS6"/>
</dbReference>
<dbReference type="AlphaFoldDB" id="A0A1E7FMF6"/>
<dbReference type="CDD" id="cd15465">
    <property type="entry name" value="bS6_mito"/>
    <property type="match status" value="1"/>
</dbReference>
<dbReference type="InterPro" id="IPR035980">
    <property type="entry name" value="Ribosomal_bS6_sf"/>
</dbReference>
<dbReference type="EMBL" id="KV784355">
    <property type="protein sequence ID" value="OEU19317.1"/>
    <property type="molecule type" value="Genomic_DNA"/>
</dbReference>
<dbReference type="InParanoid" id="A0A1E7FMF6"/>
<keyword evidence="3" id="KW-1185">Reference proteome</keyword>
<accession>A0A1E7FMF6</accession>
<dbReference type="SUPFAM" id="SSF54995">
    <property type="entry name" value="Ribosomal protein S6"/>
    <property type="match status" value="1"/>
</dbReference>
<gene>
    <name evidence="2" type="ORF">FRACYDRAFT_235364</name>
</gene>
<dbReference type="GO" id="GO:0005840">
    <property type="term" value="C:ribosome"/>
    <property type="evidence" value="ECO:0007669"/>
    <property type="project" value="InterPro"/>
</dbReference>
<dbReference type="GO" id="GO:0070181">
    <property type="term" value="F:small ribosomal subunit rRNA binding"/>
    <property type="evidence" value="ECO:0007669"/>
    <property type="project" value="TreeGrafter"/>
</dbReference>
<name>A0A1E7FMF6_9STRA</name>
<dbReference type="Gene3D" id="3.30.70.60">
    <property type="match status" value="1"/>
</dbReference>